<sequence>MKNETTGRFETAHGLTHTKEYAVWGNMLYRCRTPSAPQYADYGGRGIDVCERWPHFEAFLADMGECPLGMSLERIDVNGSYAPENCRWATSREQARNRRNSRVMSISGETKPLIAWAEEFGAHWPTVASRWTRGWRGIHILMHTGERLC</sequence>
<reference evidence="1 2" key="1">
    <citation type="journal article" date="2012" name="BMC Genomics">
        <title>Comparative genomics of the classical Bordetella subspecies: the evolution and exchange of virulence-associated diversity amongst closely related pathogens.</title>
        <authorList>
            <person name="Park J."/>
            <person name="Zhang Y."/>
            <person name="Buboltz A.M."/>
            <person name="Zhang X."/>
            <person name="Schuster S.C."/>
            <person name="Ahuja U."/>
            <person name="Liu M."/>
            <person name="Miller J.F."/>
            <person name="Sebaihia M."/>
            <person name="Bentley S.D."/>
            <person name="Parkhill J."/>
            <person name="Harvill E.T."/>
        </authorList>
    </citation>
    <scope>NUCLEOTIDE SEQUENCE [LARGE SCALE GENOMIC DNA]</scope>
    <source>
        <strain evidence="1 2">Bpp5</strain>
    </source>
</reference>
<evidence type="ECO:0000313" key="1">
    <source>
        <dbReference type="EMBL" id="CCJ49431.1"/>
    </source>
</evidence>
<dbReference type="Proteomes" id="UP000008035">
    <property type="component" value="Chromosome"/>
</dbReference>
<proteinExistence type="predicted"/>
<evidence type="ECO:0000313" key="2">
    <source>
        <dbReference type="Proteomes" id="UP000008035"/>
    </source>
</evidence>
<accession>K0M912</accession>
<dbReference type="EMBL" id="HE965803">
    <property type="protein sequence ID" value="CCJ49431.1"/>
    <property type="molecule type" value="Genomic_DNA"/>
</dbReference>
<dbReference type="KEGG" id="bpar:BN117_2098"/>
<organism evidence="1 2">
    <name type="scientific">Bordetella parapertussis (strain Bpp5)</name>
    <dbReference type="NCBI Taxonomy" id="1208660"/>
    <lineage>
        <taxon>Bacteria</taxon>
        <taxon>Pseudomonadati</taxon>
        <taxon>Pseudomonadota</taxon>
        <taxon>Betaproteobacteria</taxon>
        <taxon>Burkholderiales</taxon>
        <taxon>Alcaligenaceae</taxon>
        <taxon>Bordetella</taxon>
    </lineage>
</organism>
<gene>
    <name evidence="1" type="ordered locus">BN117_2098</name>
</gene>
<dbReference type="AlphaFoldDB" id="K0M912"/>
<name>K0M912_BORPB</name>
<protein>
    <submittedName>
        <fullName evidence="1">Uncharacterized protein</fullName>
    </submittedName>
</protein>
<dbReference type="RefSeq" id="WP_015039672.1">
    <property type="nucleotide sequence ID" value="NC_018828.1"/>
</dbReference>
<dbReference type="HOGENOM" id="CLU_074053_3_0_4"/>